<proteinExistence type="predicted"/>
<protein>
    <submittedName>
        <fullName evidence="1">Uncharacterized protein</fullName>
    </submittedName>
</protein>
<dbReference type="AlphaFoldDB" id="A0A1G1VV34"/>
<dbReference type="EMBL" id="MHCL01000029">
    <property type="protein sequence ID" value="OGY19278.1"/>
    <property type="molecule type" value="Genomic_DNA"/>
</dbReference>
<accession>A0A1G1VV34</accession>
<gene>
    <name evidence="1" type="ORF">A3A65_04105</name>
</gene>
<dbReference type="Proteomes" id="UP000176723">
    <property type="component" value="Unassembled WGS sequence"/>
</dbReference>
<comment type="caution">
    <text evidence="1">The sequence shown here is derived from an EMBL/GenBank/DDBJ whole genome shotgun (WGS) entry which is preliminary data.</text>
</comment>
<dbReference type="STRING" id="1797593.A3A65_04105"/>
<organism evidence="1 2">
    <name type="scientific">Candidatus Chisholmbacteria bacterium RIFCSPLOWO2_01_FULL_49_14</name>
    <dbReference type="NCBI Taxonomy" id="1797593"/>
    <lineage>
        <taxon>Bacteria</taxon>
        <taxon>Candidatus Chisholmiibacteriota</taxon>
    </lineage>
</organism>
<evidence type="ECO:0000313" key="2">
    <source>
        <dbReference type="Proteomes" id="UP000176723"/>
    </source>
</evidence>
<sequence>MVDERGQDQGRELAPWEQVQLEAERAITEHLAQMNGNSVGAAELISVISESFSTSQAWKKYFDEQSPHPHVREFVAGALWNLLVAETLDFAEGKSVYLKTPPQAGS</sequence>
<evidence type="ECO:0000313" key="1">
    <source>
        <dbReference type="EMBL" id="OGY19278.1"/>
    </source>
</evidence>
<name>A0A1G1VV34_9BACT</name>
<reference evidence="1 2" key="1">
    <citation type="journal article" date="2016" name="Nat. Commun.">
        <title>Thousands of microbial genomes shed light on interconnected biogeochemical processes in an aquifer system.</title>
        <authorList>
            <person name="Anantharaman K."/>
            <person name="Brown C.T."/>
            <person name="Hug L.A."/>
            <person name="Sharon I."/>
            <person name="Castelle C.J."/>
            <person name="Probst A.J."/>
            <person name="Thomas B.C."/>
            <person name="Singh A."/>
            <person name="Wilkins M.J."/>
            <person name="Karaoz U."/>
            <person name="Brodie E.L."/>
            <person name="Williams K.H."/>
            <person name="Hubbard S.S."/>
            <person name="Banfield J.F."/>
        </authorList>
    </citation>
    <scope>NUCLEOTIDE SEQUENCE [LARGE SCALE GENOMIC DNA]</scope>
</reference>